<keyword evidence="2" id="KW-1185">Reference proteome</keyword>
<accession>A0AAU6WKS3</accession>
<name>A0AAU6WKS3_9FLAO</name>
<dbReference type="Proteomes" id="UP001463665">
    <property type="component" value="Chromosome"/>
</dbReference>
<dbReference type="AlphaFoldDB" id="A0AAU6WKS3"/>
<sequence>METEIEAYSKLGAKISYRIGDVVFLDDEIFIISFNKSIIQLTKSQENFPGVFFKYSYNLKQKVKERLEIKNSNGSIKVYLNLKNTGFDLENYLKKDI</sequence>
<proteinExistence type="predicted"/>
<dbReference type="RefSeq" id="WP_345765706.1">
    <property type="nucleotide sequence ID" value="NZ_CP154834.1"/>
</dbReference>
<gene>
    <name evidence="1" type="ORF">AAFP95_14885</name>
</gene>
<dbReference type="EMBL" id="CP154834">
    <property type="protein sequence ID" value="XAO73090.1"/>
    <property type="molecule type" value="Genomic_DNA"/>
</dbReference>
<reference evidence="1 2" key="1">
    <citation type="submission" date="2024-04" db="EMBL/GenBank/DDBJ databases">
        <title>Genome sequencing and assembly of rice foliar adapted Chryseobacterium endophyticum OsEnb-ALM-A6.</title>
        <authorList>
            <person name="Kumar S."/>
            <person name="Javed M."/>
            <person name="Chouhan V."/>
            <person name="Charishma K."/>
            <person name="Patel A."/>
            <person name="Kumar M."/>
            <person name="Sahu K.P."/>
            <person name="Kumar A."/>
        </authorList>
    </citation>
    <scope>NUCLEOTIDE SEQUENCE [LARGE SCALE GENOMIC DNA]</scope>
    <source>
        <strain evidence="1 2">OsEnb-ALM-A6</strain>
    </source>
</reference>
<evidence type="ECO:0000313" key="2">
    <source>
        <dbReference type="Proteomes" id="UP001463665"/>
    </source>
</evidence>
<protein>
    <submittedName>
        <fullName evidence="1">Uncharacterized protein</fullName>
    </submittedName>
</protein>
<evidence type="ECO:0000313" key="1">
    <source>
        <dbReference type="EMBL" id="XAO73090.1"/>
    </source>
</evidence>
<organism evidence="1 2">
    <name type="scientific">Chryseobacterium endophyticum</name>
    <dbReference type="NCBI Taxonomy" id="1854762"/>
    <lineage>
        <taxon>Bacteria</taxon>
        <taxon>Pseudomonadati</taxon>
        <taxon>Bacteroidota</taxon>
        <taxon>Flavobacteriia</taxon>
        <taxon>Flavobacteriales</taxon>
        <taxon>Weeksellaceae</taxon>
        <taxon>Chryseobacterium group</taxon>
        <taxon>Chryseobacterium</taxon>
    </lineage>
</organism>